<accession>A0A4Q9NDW9</accession>
<dbReference type="EMBL" id="ML145112">
    <property type="protein sequence ID" value="TBU59591.1"/>
    <property type="molecule type" value="Genomic_DNA"/>
</dbReference>
<evidence type="ECO:0000313" key="2">
    <source>
        <dbReference type="Proteomes" id="UP000292082"/>
    </source>
</evidence>
<organism evidence="1 2">
    <name type="scientific">Dichomitus squalens</name>
    <dbReference type="NCBI Taxonomy" id="114155"/>
    <lineage>
        <taxon>Eukaryota</taxon>
        <taxon>Fungi</taxon>
        <taxon>Dikarya</taxon>
        <taxon>Basidiomycota</taxon>
        <taxon>Agaricomycotina</taxon>
        <taxon>Agaricomycetes</taxon>
        <taxon>Polyporales</taxon>
        <taxon>Polyporaceae</taxon>
        <taxon>Dichomitus</taxon>
    </lineage>
</organism>
<dbReference type="AlphaFoldDB" id="A0A4Q9NDW9"/>
<reference evidence="1 2" key="1">
    <citation type="submission" date="2019-01" db="EMBL/GenBank/DDBJ databases">
        <title>Draft genome sequences of three monokaryotic isolates of the white-rot basidiomycete fungus Dichomitus squalens.</title>
        <authorList>
            <consortium name="DOE Joint Genome Institute"/>
            <person name="Lopez S.C."/>
            <person name="Andreopoulos B."/>
            <person name="Pangilinan J."/>
            <person name="Lipzen A."/>
            <person name="Riley R."/>
            <person name="Ahrendt S."/>
            <person name="Ng V."/>
            <person name="Barry K."/>
            <person name="Daum C."/>
            <person name="Grigoriev I.V."/>
            <person name="Hilden K.S."/>
            <person name="Makela M.R."/>
            <person name="de Vries R.P."/>
        </authorList>
    </citation>
    <scope>NUCLEOTIDE SEQUENCE [LARGE SCALE GENOMIC DNA]</scope>
    <source>
        <strain evidence="1 2">CBS 464.89</strain>
    </source>
</reference>
<dbReference type="Proteomes" id="UP000292082">
    <property type="component" value="Unassembled WGS sequence"/>
</dbReference>
<keyword evidence="2" id="KW-1185">Reference proteome</keyword>
<evidence type="ECO:0000313" key="1">
    <source>
        <dbReference type="EMBL" id="TBU59591.1"/>
    </source>
</evidence>
<proteinExistence type="predicted"/>
<name>A0A4Q9NDW9_9APHY</name>
<sequence length="141" mass="16014">MLPDYPARLSLRTTLLIRPTSHSLLTPSRTRRHNLRIYTLLLCLPLRPCTCRLVCRGNSRCSHRLRRIPSAMCTHHRPCVGIVAPPKRRFDFLLLLLLFWLRHSGCRTAPRSVPTVVLQHDLFSAPSLEEDGCKLGGLLSG</sequence>
<gene>
    <name evidence="1" type="ORF">BD310DRAFT_383902</name>
</gene>
<protein>
    <submittedName>
        <fullName evidence="1">Uncharacterized protein</fullName>
    </submittedName>
</protein>